<feature type="transmembrane region" description="Helical" evidence="9">
    <location>
        <begin position="139"/>
        <end position="159"/>
    </location>
</feature>
<dbReference type="Pfam" id="PF00528">
    <property type="entry name" value="BPD_transp_1"/>
    <property type="match status" value="1"/>
</dbReference>
<keyword evidence="4" id="KW-1003">Cell membrane</keyword>
<dbReference type="GO" id="GO:0042956">
    <property type="term" value="P:maltodextrin transmembrane transport"/>
    <property type="evidence" value="ECO:0007669"/>
    <property type="project" value="TreeGrafter"/>
</dbReference>
<sequence length="281" mass="31126">MSKRKHREKIRLVTLNFIFIILCFVTLIPIFYTLSVSFSGQGAALSGSLSFLPENPTLENYRAILLDEPFLLWLKNSLILSVGTITISMICAVPAAYAVSRWRFPGRCGILKALLVLNAFPQVLSMFALFRVLKTLGLLNSHIGLMMIYAGSMCVFAIWNMKGYFDTIPVDIEEASKIDGANNTQMILRIVLPLAKPAITVTCVMVLITVWNEYLFATTFLLDSDSYSLAGGLYQLQSNDYSRSWPMFTAASVLASAPLLLIFFKIQKYMVSGLTAGGVKG</sequence>
<dbReference type="PROSITE" id="PS50928">
    <property type="entry name" value="ABC_TM1"/>
    <property type="match status" value="1"/>
</dbReference>
<comment type="subcellular location">
    <subcellularLocation>
        <location evidence="1 9">Cell membrane</location>
        <topology evidence="1 9">Multi-pass membrane protein</topology>
    </subcellularLocation>
</comment>
<comment type="similarity">
    <text evidence="2">Belongs to the binding-protein-dependent transport system permease family. MalFG subfamily.</text>
</comment>
<evidence type="ECO:0000313" key="11">
    <source>
        <dbReference type="EMBL" id="MBC5733258.1"/>
    </source>
</evidence>
<protein>
    <submittedName>
        <fullName evidence="11">Sugar ABC transporter permease</fullName>
    </submittedName>
</protein>
<dbReference type="CDD" id="cd06261">
    <property type="entry name" value="TM_PBP2"/>
    <property type="match status" value="1"/>
</dbReference>
<comment type="caution">
    <text evidence="11">The sequence shown here is derived from an EMBL/GenBank/DDBJ whole genome shotgun (WGS) entry which is preliminary data.</text>
</comment>
<accession>A0A8J6J3T5</accession>
<dbReference type="Gene3D" id="1.10.3720.10">
    <property type="entry name" value="MetI-like"/>
    <property type="match status" value="1"/>
</dbReference>
<keyword evidence="6 9" id="KW-0812">Transmembrane</keyword>
<dbReference type="InterPro" id="IPR035906">
    <property type="entry name" value="MetI-like_sf"/>
</dbReference>
<dbReference type="EMBL" id="JACOPP010000005">
    <property type="protein sequence ID" value="MBC5733258.1"/>
    <property type="molecule type" value="Genomic_DNA"/>
</dbReference>
<evidence type="ECO:0000313" key="12">
    <source>
        <dbReference type="Proteomes" id="UP000661435"/>
    </source>
</evidence>
<dbReference type="AlphaFoldDB" id="A0A8J6J3T5"/>
<feature type="transmembrane region" description="Helical" evidence="9">
    <location>
        <begin position="111"/>
        <end position="133"/>
    </location>
</feature>
<keyword evidence="3 9" id="KW-0813">Transport</keyword>
<dbReference type="PANTHER" id="PTHR32243:SF50">
    <property type="entry name" value="MALTOSE_MALTODEXTRIN TRANSPORT SYSTEM PERMEASE PROTEIN MALG"/>
    <property type="match status" value="1"/>
</dbReference>
<evidence type="ECO:0000256" key="3">
    <source>
        <dbReference type="ARBA" id="ARBA00022448"/>
    </source>
</evidence>
<feature type="transmembrane region" description="Helical" evidence="9">
    <location>
        <begin position="186"/>
        <end position="211"/>
    </location>
</feature>
<feature type="domain" description="ABC transmembrane type-1" evidence="10">
    <location>
        <begin position="74"/>
        <end position="266"/>
    </location>
</feature>
<keyword evidence="5" id="KW-0762">Sugar transport</keyword>
<evidence type="ECO:0000256" key="9">
    <source>
        <dbReference type="RuleBase" id="RU363032"/>
    </source>
</evidence>
<evidence type="ECO:0000256" key="1">
    <source>
        <dbReference type="ARBA" id="ARBA00004651"/>
    </source>
</evidence>
<dbReference type="InterPro" id="IPR050901">
    <property type="entry name" value="BP-dep_ABC_trans_perm"/>
</dbReference>
<dbReference type="PANTHER" id="PTHR32243">
    <property type="entry name" value="MALTOSE TRANSPORT SYSTEM PERMEASE-RELATED"/>
    <property type="match status" value="1"/>
</dbReference>
<proteinExistence type="inferred from homology"/>
<evidence type="ECO:0000259" key="10">
    <source>
        <dbReference type="PROSITE" id="PS50928"/>
    </source>
</evidence>
<feature type="transmembrane region" description="Helical" evidence="9">
    <location>
        <begin position="78"/>
        <end position="99"/>
    </location>
</feature>
<name>A0A8J6J3T5_9FIRM</name>
<dbReference type="Proteomes" id="UP000661435">
    <property type="component" value="Unassembled WGS sequence"/>
</dbReference>
<feature type="transmembrane region" description="Helical" evidence="9">
    <location>
        <begin position="12"/>
        <end position="32"/>
    </location>
</feature>
<gene>
    <name evidence="11" type="ORF">H8S57_05905</name>
</gene>
<evidence type="ECO:0000256" key="8">
    <source>
        <dbReference type="ARBA" id="ARBA00023136"/>
    </source>
</evidence>
<keyword evidence="12" id="KW-1185">Reference proteome</keyword>
<evidence type="ECO:0000256" key="7">
    <source>
        <dbReference type="ARBA" id="ARBA00022989"/>
    </source>
</evidence>
<reference evidence="11" key="1">
    <citation type="submission" date="2020-08" db="EMBL/GenBank/DDBJ databases">
        <title>Genome public.</title>
        <authorList>
            <person name="Liu C."/>
            <person name="Sun Q."/>
        </authorList>
    </citation>
    <scope>NUCLEOTIDE SEQUENCE</scope>
    <source>
        <strain evidence="11">NSJ-51</strain>
    </source>
</reference>
<dbReference type="SUPFAM" id="SSF161098">
    <property type="entry name" value="MetI-like"/>
    <property type="match status" value="1"/>
</dbReference>
<organism evidence="11 12">
    <name type="scientific">Lawsonibacter hominis</name>
    <dbReference type="NCBI Taxonomy" id="2763053"/>
    <lineage>
        <taxon>Bacteria</taxon>
        <taxon>Bacillati</taxon>
        <taxon>Bacillota</taxon>
        <taxon>Clostridia</taxon>
        <taxon>Eubacteriales</taxon>
        <taxon>Oscillospiraceae</taxon>
        <taxon>Lawsonibacter</taxon>
    </lineage>
</organism>
<dbReference type="GO" id="GO:0005886">
    <property type="term" value="C:plasma membrane"/>
    <property type="evidence" value="ECO:0007669"/>
    <property type="project" value="UniProtKB-SubCell"/>
</dbReference>
<dbReference type="GO" id="GO:0015423">
    <property type="term" value="F:ABC-type maltose transporter activity"/>
    <property type="evidence" value="ECO:0007669"/>
    <property type="project" value="TreeGrafter"/>
</dbReference>
<evidence type="ECO:0000256" key="5">
    <source>
        <dbReference type="ARBA" id="ARBA00022597"/>
    </source>
</evidence>
<feature type="transmembrane region" description="Helical" evidence="9">
    <location>
        <begin position="245"/>
        <end position="264"/>
    </location>
</feature>
<dbReference type="InterPro" id="IPR000515">
    <property type="entry name" value="MetI-like"/>
</dbReference>
<evidence type="ECO:0000256" key="6">
    <source>
        <dbReference type="ARBA" id="ARBA00022692"/>
    </source>
</evidence>
<keyword evidence="7 9" id="KW-1133">Transmembrane helix</keyword>
<evidence type="ECO:0000256" key="4">
    <source>
        <dbReference type="ARBA" id="ARBA00022475"/>
    </source>
</evidence>
<keyword evidence="8 9" id="KW-0472">Membrane</keyword>
<evidence type="ECO:0000256" key="2">
    <source>
        <dbReference type="ARBA" id="ARBA00009047"/>
    </source>
</evidence>